<feature type="domain" description="1-deoxy-D-xylulose 5-phosphate reductoisomerase N-terminal" evidence="12">
    <location>
        <begin position="4"/>
        <end position="128"/>
    </location>
</feature>
<sequence length="324" mass="34179">MKNVVLLGSTGSIGTSTAMVARDLSGDIRLVGLAAGSNTELLASQALQFRPELVSIGSPEKAAELRPQLDGIRVASGDEGLIELATLPSADIVLIAIVGTAGLQPALAAIRAGKDIAVASKEILVMAGEIVMAEARKHGARVLPVDSEHSAIFQCLEGRAPESVRRLILTASGGPFRETPIGEFAGITVEQALKHPSWVMGRKITIDSATMFNKGLEMIEARWLFDVPMPQVDVVVHPQSVVHSMVEFVDGSIVAQLSTPDMCLPIQYALTWPDRAASDRVQTDLAAIGRLDFEAPDLARFPALGQARRAGEIGGTLPAVLNAA</sequence>
<dbReference type="InterPro" id="IPR013512">
    <property type="entry name" value="DXP_reductoisomerase_N"/>
</dbReference>
<evidence type="ECO:0000256" key="4">
    <source>
        <dbReference type="ARBA" id="ARBA00006825"/>
    </source>
</evidence>
<comment type="catalytic activity">
    <reaction evidence="11">
        <text>2-C-methyl-D-erythritol 4-phosphate + NADP(+) = 1-deoxy-D-xylulose 5-phosphate + NADPH + H(+)</text>
        <dbReference type="Rhea" id="RHEA:13717"/>
        <dbReference type="ChEBI" id="CHEBI:15378"/>
        <dbReference type="ChEBI" id="CHEBI:57783"/>
        <dbReference type="ChEBI" id="CHEBI:57792"/>
        <dbReference type="ChEBI" id="CHEBI:58262"/>
        <dbReference type="ChEBI" id="CHEBI:58349"/>
        <dbReference type="EC" id="1.1.1.267"/>
    </reaction>
    <physiologicalReaction direction="right-to-left" evidence="11">
        <dbReference type="Rhea" id="RHEA:13719"/>
    </physiologicalReaction>
</comment>
<dbReference type="InterPro" id="IPR026877">
    <property type="entry name" value="DXPR_C"/>
</dbReference>
<dbReference type="InterPro" id="IPR013644">
    <property type="entry name" value="DXP_reductoisomerase_C"/>
</dbReference>
<feature type="non-terminal residue" evidence="15">
    <location>
        <position position="324"/>
    </location>
</feature>
<comment type="cofactor">
    <cofactor evidence="2">
        <name>Mg(2+)</name>
        <dbReference type="ChEBI" id="CHEBI:18420"/>
    </cofactor>
</comment>
<dbReference type="Pfam" id="PF02670">
    <property type="entry name" value="DXP_reductoisom"/>
    <property type="match status" value="1"/>
</dbReference>
<dbReference type="GO" id="GO:0030604">
    <property type="term" value="F:1-deoxy-D-xylulose-5-phosphate reductoisomerase activity"/>
    <property type="evidence" value="ECO:0007669"/>
    <property type="project" value="UniProtKB-EC"/>
</dbReference>
<organism evidence="15">
    <name type="scientific">marine metagenome</name>
    <dbReference type="NCBI Taxonomy" id="408172"/>
    <lineage>
        <taxon>unclassified sequences</taxon>
        <taxon>metagenomes</taxon>
        <taxon>ecological metagenomes</taxon>
    </lineage>
</organism>
<dbReference type="FunFam" id="3.40.50.720:FF:000045">
    <property type="entry name" value="1-deoxy-D-xylulose 5-phosphate reductoisomerase"/>
    <property type="match status" value="1"/>
</dbReference>
<evidence type="ECO:0000259" key="13">
    <source>
        <dbReference type="Pfam" id="PF08436"/>
    </source>
</evidence>
<protein>
    <recommendedName>
        <fullName evidence="5">1-deoxy-D-xylulose-5-phosphate reductoisomerase</fullName>
        <ecNumber evidence="5">1.1.1.267</ecNumber>
    </recommendedName>
</protein>
<evidence type="ECO:0000256" key="10">
    <source>
        <dbReference type="ARBA" id="ARBA00023229"/>
    </source>
</evidence>
<comment type="similarity">
    <text evidence="4">Belongs to the DXR family.</text>
</comment>
<evidence type="ECO:0000256" key="9">
    <source>
        <dbReference type="ARBA" id="ARBA00023211"/>
    </source>
</evidence>
<dbReference type="EC" id="1.1.1.267" evidence="5"/>
<keyword evidence="7" id="KW-0521">NADP</keyword>
<evidence type="ECO:0000256" key="2">
    <source>
        <dbReference type="ARBA" id="ARBA00001946"/>
    </source>
</evidence>
<keyword evidence="10" id="KW-0414">Isoprene biosynthesis</keyword>
<comment type="pathway">
    <text evidence="3">Isoprenoid biosynthesis; isopentenyl diphosphate biosynthesis via DXP pathway; isopentenyl diphosphate from 1-deoxy-D-xylulose 5-phosphate: step 1/6.</text>
</comment>
<comment type="cofactor">
    <cofactor evidence="1">
        <name>Mn(2+)</name>
        <dbReference type="ChEBI" id="CHEBI:29035"/>
    </cofactor>
</comment>
<dbReference type="InterPro" id="IPR036291">
    <property type="entry name" value="NAD(P)-bd_dom_sf"/>
</dbReference>
<dbReference type="InterPro" id="IPR036169">
    <property type="entry name" value="DXPR_C_sf"/>
</dbReference>
<feature type="domain" description="1-deoxy-D-xylulose 5-phosphate reductoisomerase C-terminal" evidence="13">
    <location>
        <begin position="142"/>
        <end position="225"/>
    </location>
</feature>
<reference evidence="15" key="1">
    <citation type="submission" date="2018-05" db="EMBL/GenBank/DDBJ databases">
        <authorList>
            <person name="Lanie J.A."/>
            <person name="Ng W.-L."/>
            <person name="Kazmierczak K.M."/>
            <person name="Andrzejewski T.M."/>
            <person name="Davidsen T.M."/>
            <person name="Wayne K.J."/>
            <person name="Tettelin H."/>
            <person name="Glass J.I."/>
            <person name="Rusch D."/>
            <person name="Podicherti R."/>
            <person name="Tsui H.-C.T."/>
            <person name="Winkler M.E."/>
        </authorList>
    </citation>
    <scope>NUCLEOTIDE SEQUENCE</scope>
</reference>
<keyword evidence="6" id="KW-0479">Metal-binding</keyword>
<dbReference type="EMBL" id="UINC01053213">
    <property type="protein sequence ID" value="SVB69463.1"/>
    <property type="molecule type" value="Genomic_DNA"/>
</dbReference>
<accession>A0A382G4I3</accession>
<dbReference type="Pfam" id="PF08436">
    <property type="entry name" value="DXP_redisom_C"/>
    <property type="match status" value="1"/>
</dbReference>
<keyword evidence="8" id="KW-0560">Oxidoreductase</keyword>
<evidence type="ECO:0000256" key="3">
    <source>
        <dbReference type="ARBA" id="ARBA00005094"/>
    </source>
</evidence>
<name>A0A382G4I3_9ZZZZ</name>
<dbReference type="HAMAP" id="MF_00183">
    <property type="entry name" value="DXP_reductoisom"/>
    <property type="match status" value="1"/>
</dbReference>
<proteinExistence type="inferred from homology"/>
<evidence type="ECO:0000256" key="8">
    <source>
        <dbReference type="ARBA" id="ARBA00023002"/>
    </source>
</evidence>
<evidence type="ECO:0000313" key="15">
    <source>
        <dbReference type="EMBL" id="SVB69463.1"/>
    </source>
</evidence>
<dbReference type="SUPFAM" id="SSF55347">
    <property type="entry name" value="Glyceraldehyde-3-phosphate dehydrogenase-like, C-terminal domain"/>
    <property type="match status" value="1"/>
</dbReference>
<dbReference type="GO" id="GO:0030145">
    <property type="term" value="F:manganese ion binding"/>
    <property type="evidence" value="ECO:0007669"/>
    <property type="project" value="TreeGrafter"/>
</dbReference>
<dbReference type="AlphaFoldDB" id="A0A382G4I3"/>
<feature type="domain" description="DXP reductoisomerase C-terminal" evidence="14">
    <location>
        <begin position="257"/>
        <end position="324"/>
    </location>
</feature>
<dbReference type="PIRSF" id="PIRSF006205">
    <property type="entry name" value="Dxp_reductismrs"/>
    <property type="match status" value="1"/>
</dbReference>
<evidence type="ECO:0000256" key="1">
    <source>
        <dbReference type="ARBA" id="ARBA00001936"/>
    </source>
</evidence>
<evidence type="ECO:0000256" key="5">
    <source>
        <dbReference type="ARBA" id="ARBA00012366"/>
    </source>
</evidence>
<dbReference type="PANTHER" id="PTHR30525:SF0">
    <property type="entry name" value="1-DEOXY-D-XYLULOSE 5-PHOSPHATE REDUCTOISOMERASE, CHLOROPLASTIC"/>
    <property type="match status" value="1"/>
</dbReference>
<gene>
    <name evidence="15" type="ORF">METZ01_LOCUS222317</name>
</gene>
<dbReference type="InterPro" id="IPR003821">
    <property type="entry name" value="DXP_reductoisomerase"/>
</dbReference>
<dbReference type="Pfam" id="PF13288">
    <property type="entry name" value="DXPR_C"/>
    <property type="match status" value="1"/>
</dbReference>
<dbReference type="SUPFAM" id="SSF51735">
    <property type="entry name" value="NAD(P)-binding Rossmann-fold domains"/>
    <property type="match status" value="1"/>
</dbReference>
<evidence type="ECO:0000259" key="14">
    <source>
        <dbReference type="Pfam" id="PF13288"/>
    </source>
</evidence>
<dbReference type="NCBIfam" id="TIGR00243">
    <property type="entry name" value="Dxr"/>
    <property type="match status" value="1"/>
</dbReference>
<dbReference type="GO" id="GO:0051484">
    <property type="term" value="P:isopentenyl diphosphate biosynthetic process, methylerythritol 4-phosphate pathway involved in terpenoid biosynthetic process"/>
    <property type="evidence" value="ECO:0007669"/>
    <property type="project" value="TreeGrafter"/>
</dbReference>
<dbReference type="Gene3D" id="3.40.50.720">
    <property type="entry name" value="NAD(P)-binding Rossmann-like Domain"/>
    <property type="match status" value="1"/>
</dbReference>
<keyword evidence="9" id="KW-0464">Manganese</keyword>
<dbReference type="PANTHER" id="PTHR30525">
    <property type="entry name" value="1-DEOXY-D-XYLULOSE 5-PHOSPHATE REDUCTOISOMERASE"/>
    <property type="match status" value="1"/>
</dbReference>
<evidence type="ECO:0000256" key="6">
    <source>
        <dbReference type="ARBA" id="ARBA00022723"/>
    </source>
</evidence>
<evidence type="ECO:0000256" key="11">
    <source>
        <dbReference type="ARBA" id="ARBA00048543"/>
    </source>
</evidence>
<dbReference type="GO" id="GO:0070402">
    <property type="term" value="F:NADPH binding"/>
    <property type="evidence" value="ECO:0007669"/>
    <property type="project" value="InterPro"/>
</dbReference>
<evidence type="ECO:0000256" key="7">
    <source>
        <dbReference type="ARBA" id="ARBA00022857"/>
    </source>
</evidence>
<dbReference type="SUPFAM" id="SSF69055">
    <property type="entry name" value="1-deoxy-D-xylulose-5-phosphate reductoisomerase, C-terminal domain"/>
    <property type="match status" value="1"/>
</dbReference>
<dbReference type="UniPathway" id="UPA00056">
    <property type="reaction ID" value="UER00092"/>
</dbReference>
<evidence type="ECO:0000259" key="12">
    <source>
        <dbReference type="Pfam" id="PF02670"/>
    </source>
</evidence>